<comment type="caution">
    <text evidence="2">The sequence shown here is derived from an EMBL/GenBank/DDBJ whole genome shotgun (WGS) entry which is preliminary data.</text>
</comment>
<keyword evidence="2" id="KW-0418">Kinase</keyword>
<sequence>MSIVITTTIIMDARISLRQQAIITIIKDKQQLSLQKVTNTKTLNAIIIINQQRLPQRKNYTDIRNAVNSQAIIEQGRHDGSVFFYKSSSSVESREAGNRRQQTRTGASGSHKYKYAASPSPVRSRSSKRERYASRSRSPRPTRYAESPTESPRSVAHHYYRNRRSSSRYRRSRSKLSPVSRSRSRSRSPSSTPRDLKQKRIEYSKKISETSLFAELVKDKHKRQKALQEIIEKQEENSNSNGALAINDNSSSLDSNVPAKWL</sequence>
<feature type="region of interest" description="Disordered" evidence="1">
    <location>
        <begin position="232"/>
        <end position="262"/>
    </location>
</feature>
<keyword evidence="3" id="KW-1185">Reference proteome</keyword>
<dbReference type="STRING" id="151549.A0A4C1TJS5"/>
<feature type="compositionally biased region" description="Low complexity" evidence="1">
    <location>
        <begin position="175"/>
        <end position="193"/>
    </location>
</feature>
<protein>
    <submittedName>
        <fullName evidence="2">Cyclin-dependent kinase 12</fullName>
    </submittedName>
</protein>
<dbReference type="AlphaFoldDB" id="A0A4C1TJS5"/>
<dbReference type="GO" id="GO:0016301">
    <property type="term" value="F:kinase activity"/>
    <property type="evidence" value="ECO:0007669"/>
    <property type="project" value="UniProtKB-KW"/>
</dbReference>
<dbReference type="EMBL" id="BGZK01005356">
    <property type="protein sequence ID" value="GBP13687.1"/>
    <property type="molecule type" value="Genomic_DNA"/>
</dbReference>
<dbReference type="OrthoDB" id="8034849at2759"/>
<accession>A0A4C1TJS5</accession>
<proteinExistence type="predicted"/>
<feature type="compositionally biased region" description="Polar residues" evidence="1">
    <location>
        <begin position="99"/>
        <end position="108"/>
    </location>
</feature>
<evidence type="ECO:0000256" key="1">
    <source>
        <dbReference type="SAM" id="MobiDB-lite"/>
    </source>
</evidence>
<dbReference type="Proteomes" id="UP000299102">
    <property type="component" value="Unassembled WGS sequence"/>
</dbReference>
<gene>
    <name evidence="2" type="primary">Cdk12</name>
    <name evidence="2" type="ORF">EVAR_101528_1</name>
</gene>
<keyword evidence="2" id="KW-0808">Transferase</keyword>
<organism evidence="2 3">
    <name type="scientific">Eumeta variegata</name>
    <name type="common">Bagworm moth</name>
    <name type="synonym">Eumeta japonica</name>
    <dbReference type="NCBI Taxonomy" id="151549"/>
    <lineage>
        <taxon>Eukaryota</taxon>
        <taxon>Metazoa</taxon>
        <taxon>Ecdysozoa</taxon>
        <taxon>Arthropoda</taxon>
        <taxon>Hexapoda</taxon>
        <taxon>Insecta</taxon>
        <taxon>Pterygota</taxon>
        <taxon>Neoptera</taxon>
        <taxon>Endopterygota</taxon>
        <taxon>Lepidoptera</taxon>
        <taxon>Glossata</taxon>
        <taxon>Ditrysia</taxon>
        <taxon>Tineoidea</taxon>
        <taxon>Psychidae</taxon>
        <taxon>Oiketicinae</taxon>
        <taxon>Eumeta</taxon>
    </lineage>
</organism>
<feature type="compositionally biased region" description="Basic residues" evidence="1">
    <location>
        <begin position="155"/>
        <end position="174"/>
    </location>
</feature>
<evidence type="ECO:0000313" key="3">
    <source>
        <dbReference type="Proteomes" id="UP000299102"/>
    </source>
</evidence>
<evidence type="ECO:0000313" key="2">
    <source>
        <dbReference type="EMBL" id="GBP13687.1"/>
    </source>
</evidence>
<feature type="region of interest" description="Disordered" evidence="1">
    <location>
        <begin position="88"/>
        <end position="199"/>
    </location>
</feature>
<reference evidence="2 3" key="1">
    <citation type="journal article" date="2019" name="Commun. Biol.">
        <title>The bagworm genome reveals a unique fibroin gene that provides high tensile strength.</title>
        <authorList>
            <person name="Kono N."/>
            <person name="Nakamura H."/>
            <person name="Ohtoshi R."/>
            <person name="Tomita M."/>
            <person name="Numata K."/>
            <person name="Arakawa K."/>
        </authorList>
    </citation>
    <scope>NUCLEOTIDE SEQUENCE [LARGE SCALE GENOMIC DNA]</scope>
</reference>
<name>A0A4C1TJS5_EUMVA</name>
<feature type="compositionally biased region" description="Polar residues" evidence="1">
    <location>
        <begin position="237"/>
        <end position="255"/>
    </location>
</feature>